<dbReference type="InterPro" id="IPR058916">
    <property type="entry name" value="PH_40"/>
</dbReference>
<proteinExistence type="predicted"/>
<keyword evidence="1" id="KW-0812">Transmembrane</keyword>
<name>A0A965ZGD2_9SPHI</name>
<comment type="caution">
    <text evidence="3">The sequence shown here is derived from an EMBL/GenBank/DDBJ whole genome shotgun (WGS) entry which is preliminary data.</text>
</comment>
<protein>
    <recommendedName>
        <fullName evidence="2">PH domain-containing protein</fullName>
    </recommendedName>
</protein>
<feature type="domain" description="PH" evidence="2">
    <location>
        <begin position="45"/>
        <end position="167"/>
    </location>
</feature>
<dbReference type="Proteomes" id="UP000638732">
    <property type="component" value="Unassembled WGS sequence"/>
</dbReference>
<evidence type="ECO:0000259" key="2">
    <source>
        <dbReference type="Pfam" id="PF26566"/>
    </source>
</evidence>
<organism evidence="3 4">
    <name type="scientific">Mucilaginibacter agri</name>
    <dbReference type="NCBI Taxonomy" id="2695265"/>
    <lineage>
        <taxon>Bacteria</taxon>
        <taxon>Pseudomonadati</taxon>
        <taxon>Bacteroidota</taxon>
        <taxon>Sphingobacteriia</taxon>
        <taxon>Sphingobacteriales</taxon>
        <taxon>Sphingobacteriaceae</taxon>
        <taxon>Mucilaginibacter</taxon>
    </lineage>
</organism>
<evidence type="ECO:0000313" key="4">
    <source>
        <dbReference type="Proteomes" id="UP000638732"/>
    </source>
</evidence>
<feature type="transmembrane region" description="Helical" evidence="1">
    <location>
        <begin position="68"/>
        <end position="89"/>
    </location>
</feature>
<reference evidence="3" key="2">
    <citation type="submission" date="2020-10" db="EMBL/GenBank/DDBJ databases">
        <title>Mucilaginibacter sp. nov., isolated from soil.</title>
        <authorList>
            <person name="Jeon C.O."/>
        </authorList>
    </citation>
    <scope>NUCLEOTIDE SEQUENCE</scope>
    <source>
        <strain evidence="3">R11</strain>
    </source>
</reference>
<feature type="transmembrane region" description="Helical" evidence="1">
    <location>
        <begin position="44"/>
        <end position="62"/>
    </location>
</feature>
<keyword evidence="4" id="KW-1185">Reference proteome</keyword>
<dbReference type="Pfam" id="PF26566">
    <property type="entry name" value="PH_40"/>
    <property type="match status" value="1"/>
</dbReference>
<accession>A0A965ZGD2</accession>
<dbReference type="AlphaFoldDB" id="A0A965ZGD2"/>
<keyword evidence="1" id="KW-0472">Membrane</keyword>
<reference evidence="3" key="1">
    <citation type="submission" date="2020-01" db="EMBL/GenBank/DDBJ databases">
        <authorList>
            <person name="Seo Y.L."/>
        </authorList>
    </citation>
    <scope>NUCLEOTIDE SEQUENCE</scope>
    <source>
        <strain evidence="3">R11</strain>
    </source>
</reference>
<dbReference type="EMBL" id="WWEO01000041">
    <property type="protein sequence ID" value="NCD69256.1"/>
    <property type="molecule type" value="Genomic_DNA"/>
</dbReference>
<evidence type="ECO:0000256" key="1">
    <source>
        <dbReference type="SAM" id="Phobius"/>
    </source>
</evidence>
<evidence type="ECO:0000313" key="3">
    <source>
        <dbReference type="EMBL" id="NCD69256.1"/>
    </source>
</evidence>
<dbReference type="RefSeq" id="WP_166585239.1">
    <property type="nucleotide sequence ID" value="NZ_WWEO01000041.1"/>
</dbReference>
<gene>
    <name evidence="3" type="ORF">GSY63_07795</name>
</gene>
<sequence>MHTANGRVKPDLAILMIRLKPSGILYLTSNMILKLSLKELLKPLFRLLMTAMLLAAVLYFYAGGYDGTLLPGFIIILCIPVLPTTYLCIEYYLTTRNQTVEIAAESVCICYKDGRSEKYSVNEIKEIKLYKSAGMEKGSFPYQTAEMYYHAELMLNDGGKIILASILGPNFDDAIDLLKGVNKRVIRTIYSTIYI</sequence>
<keyword evidence="1" id="KW-1133">Transmembrane helix</keyword>